<dbReference type="OrthoDB" id="248923at2759"/>
<feature type="compositionally biased region" description="Polar residues" evidence="3">
    <location>
        <begin position="33"/>
        <end position="42"/>
    </location>
</feature>
<dbReference type="SMART" id="SM00220">
    <property type="entry name" value="S_TKc"/>
    <property type="match status" value="1"/>
</dbReference>
<feature type="compositionally biased region" description="Polar residues" evidence="3">
    <location>
        <begin position="650"/>
        <end position="661"/>
    </location>
</feature>
<reference evidence="5 6" key="1">
    <citation type="journal article" date="2019" name="Sci. Rep.">
        <title>Nanopore sequencing improves the draft genome of the human pathogenic amoeba Naegleria fowleri.</title>
        <authorList>
            <person name="Liechti N."/>
            <person name="Schurch N."/>
            <person name="Bruggmann R."/>
            <person name="Wittwer M."/>
        </authorList>
    </citation>
    <scope>NUCLEOTIDE SEQUENCE [LARGE SCALE GENOMIC DNA]</scope>
    <source>
        <strain evidence="5 6">ATCC 30894</strain>
    </source>
</reference>
<feature type="region of interest" description="Disordered" evidence="3">
    <location>
        <begin position="12"/>
        <end position="89"/>
    </location>
</feature>
<feature type="compositionally biased region" description="Low complexity" evidence="3">
    <location>
        <begin position="118"/>
        <end position="130"/>
    </location>
</feature>
<dbReference type="VEuPathDB" id="AmoebaDB:NF0049440"/>
<dbReference type="AlphaFoldDB" id="A0A6A5C807"/>
<feature type="compositionally biased region" description="Polar residues" evidence="3">
    <location>
        <begin position="52"/>
        <end position="66"/>
    </location>
</feature>
<gene>
    <name evidence="5" type="ORF">FDP41_011791</name>
</gene>
<accession>A0A6A5C807</accession>
<dbReference type="GO" id="GO:0043539">
    <property type="term" value="F:protein serine/threonine kinase activator activity"/>
    <property type="evidence" value="ECO:0007669"/>
    <property type="project" value="InterPro"/>
</dbReference>
<dbReference type="RefSeq" id="XP_044566643.1">
    <property type="nucleotide sequence ID" value="XM_044702239.1"/>
</dbReference>
<evidence type="ECO:0000256" key="2">
    <source>
        <dbReference type="SAM" id="Coils"/>
    </source>
</evidence>
<dbReference type="InterPro" id="IPR011009">
    <property type="entry name" value="Kinase-like_dom_sf"/>
</dbReference>
<comment type="caution">
    <text evidence="5">The sequence shown here is derived from an EMBL/GenBank/DDBJ whole genome shotgun (WGS) entry which is preliminary data.</text>
</comment>
<evidence type="ECO:0000259" key="4">
    <source>
        <dbReference type="PROSITE" id="PS50011"/>
    </source>
</evidence>
<dbReference type="PANTHER" id="PTHR48014:SF21">
    <property type="entry name" value="SERINE_THREONINE-PROTEIN KINASE FRAY2"/>
    <property type="match status" value="1"/>
</dbReference>
<feature type="region of interest" description="Disordered" evidence="3">
    <location>
        <begin position="601"/>
        <end position="627"/>
    </location>
</feature>
<dbReference type="OMA" id="NESQMNP"/>
<dbReference type="EMBL" id="VFQX01000012">
    <property type="protein sequence ID" value="KAF0981930.1"/>
    <property type="molecule type" value="Genomic_DNA"/>
</dbReference>
<feature type="domain" description="Protein kinase" evidence="4">
    <location>
        <begin position="261"/>
        <end position="525"/>
    </location>
</feature>
<proteinExistence type="inferred from homology"/>
<dbReference type="GO" id="GO:0005524">
    <property type="term" value="F:ATP binding"/>
    <property type="evidence" value="ECO:0007669"/>
    <property type="project" value="InterPro"/>
</dbReference>
<dbReference type="SUPFAM" id="SSF56112">
    <property type="entry name" value="Protein kinase-like (PK-like)"/>
    <property type="match status" value="1"/>
</dbReference>
<dbReference type="Gene3D" id="3.30.200.20">
    <property type="entry name" value="Phosphorylase Kinase, domain 1"/>
    <property type="match status" value="1"/>
</dbReference>
<comment type="similarity">
    <text evidence="1">Belongs to the protein kinase superfamily. STE Ser/Thr protein kinase family. STE20 subfamily.</text>
</comment>
<protein>
    <recommendedName>
        <fullName evidence="4">Protein kinase domain-containing protein</fullName>
    </recommendedName>
</protein>
<dbReference type="GeneID" id="68119006"/>
<feature type="compositionally biased region" description="Polar residues" evidence="3">
    <location>
        <begin position="160"/>
        <end position="223"/>
    </location>
</feature>
<organism evidence="5 6">
    <name type="scientific">Naegleria fowleri</name>
    <name type="common">Brain eating amoeba</name>
    <dbReference type="NCBI Taxonomy" id="5763"/>
    <lineage>
        <taxon>Eukaryota</taxon>
        <taxon>Discoba</taxon>
        <taxon>Heterolobosea</taxon>
        <taxon>Tetramitia</taxon>
        <taxon>Eutetramitia</taxon>
        <taxon>Vahlkampfiidae</taxon>
        <taxon>Naegleria</taxon>
    </lineage>
</organism>
<dbReference type="Pfam" id="PF00069">
    <property type="entry name" value="Pkinase"/>
    <property type="match status" value="1"/>
</dbReference>
<dbReference type="GO" id="GO:0004672">
    <property type="term" value="F:protein kinase activity"/>
    <property type="evidence" value="ECO:0007669"/>
    <property type="project" value="InterPro"/>
</dbReference>
<feature type="compositionally biased region" description="Low complexity" evidence="3">
    <location>
        <begin position="137"/>
        <end position="159"/>
    </location>
</feature>
<dbReference type="Gene3D" id="1.10.510.10">
    <property type="entry name" value="Transferase(Phosphotransferase) domain 1"/>
    <property type="match status" value="1"/>
</dbReference>
<feature type="region of interest" description="Disordered" evidence="3">
    <location>
        <begin position="113"/>
        <end position="226"/>
    </location>
</feature>
<dbReference type="InterPro" id="IPR000719">
    <property type="entry name" value="Prot_kinase_dom"/>
</dbReference>
<dbReference type="PROSITE" id="PS50011">
    <property type="entry name" value="PROTEIN_KINASE_DOM"/>
    <property type="match status" value="1"/>
</dbReference>
<dbReference type="VEuPathDB" id="AmoebaDB:NfTy_021720"/>
<dbReference type="PANTHER" id="PTHR48014">
    <property type="entry name" value="SERINE/THREONINE-PROTEIN KINASE FRAY2"/>
    <property type="match status" value="1"/>
</dbReference>
<feature type="coiled-coil region" evidence="2">
    <location>
        <begin position="786"/>
        <end position="813"/>
    </location>
</feature>
<sequence length="822" mass="90262">MLQQPTLNTIAQSNFNNNPTTNISTSTTPKPPLNNSTSTGNLLKNFPPLSVPTRSLQTLSNRSSSLPELISHPLPTNTMSQTSNSSHPLTGSSLLFDNIPINDLVSSTPMFQGSNVVNSKHQSHPSSSNSTPVIPGSASTTSNSSYSTTNTPSLSSPLSIVTTSNSNGVKVTSTPTPTVNGTQLSSLLSGSASVNTNNINSHVSQNSTNSTGGTQEKPTLTRASSSLSISRDSVGAGFSVGAAAALSPSVRRVYPTTADQYKLLDPIGYGISGPVYEAVCIPFNEHVAIKKLDLEKLEDNILHTITKEIHTMVTSFHEHIVNYLTSFTQETELYLVMELMEGGSIYDIMRFKYQDGLPSEELISVILYQVLEGLAYFHENGQIHRDIKASNILINEDGIVRIGDFGVSANIIEMSGDRRSKRQTFVGSPCWMAPEVMEQFHGYDYKADIWSLGITSLELAYGKAPFEGLPPVKVMYMVMEQDPPQLVDTETRKFSKIFKDFVSLCLQKDPSKRPSAAQLLKHKLVAKAAKQKDLIKKIILAGLPPLAERAKLLMGFKRSNSQTKITFTMSQPEEPSPFMSMTDSTIPSSLMSTTVSAQNFDTDSAPGTQNIDEQQLNTSDEFLSTESTTKKAVSRWNFAEELKKEEEISTEQSNQGGSNQTKKVEKKGRFEVSETDEDSVEKMTSESPVNYEDEKSASKKGQTKKRNFEVKEVDEIPEEAVVTTTPSIPKRKNSVSGLNVKDISLASLSNQLQMLQNQQQLIVNMLNEQSKVKTSQTESIPVLDLVTKLEQRIQELLEENQRLKKENEILKSKSTKSQAAEK</sequence>
<dbReference type="Proteomes" id="UP000444721">
    <property type="component" value="Unassembled WGS sequence"/>
</dbReference>
<name>A0A6A5C807_NAEFO</name>
<dbReference type="VEuPathDB" id="AmoebaDB:FDP41_011791"/>
<evidence type="ECO:0000256" key="1">
    <source>
        <dbReference type="ARBA" id="ARBA00008874"/>
    </source>
</evidence>
<evidence type="ECO:0000313" key="6">
    <source>
        <dbReference type="Proteomes" id="UP000444721"/>
    </source>
</evidence>
<keyword evidence="6" id="KW-1185">Reference proteome</keyword>
<evidence type="ECO:0000256" key="3">
    <source>
        <dbReference type="SAM" id="MobiDB-lite"/>
    </source>
</evidence>
<dbReference type="InterPro" id="IPR047173">
    <property type="entry name" value="STRAD_A/B-like"/>
</dbReference>
<evidence type="ECO:0000313" key="5">
    <source>
        <dbReference type="EMBL" id="KAF0981930.1"/>
    </source>
</evidence>
<feature type="region of interest" description="Disordered" evidence="3">
    <location>
        <begin position="645"/>
        <end position="706"/>
    </location>
</feature>
<feature type="compositionally biased region" description="Polar residues" evidence="3">
    <location>
        <begin position="74"/>
        <end position="89"/>
    </location>
</feature>
<keyword evidence="2" id="KW-0175">Coiled coil</keyword>
<feature type="compositionally biased region" description="Low complexity" evidence="3">
    <location>
        <begin position="13"/>
        <end position="28"/>
    </location>
</feature>